<reference evidence="2" key="1">
    <citation type="submission" date="2020-07" db="EMBL/GenBank/DDBJ databases">
        <authorList>
            <person name="Lin J."/>
        </authorList>
    </citation>
    <scope>NUCLEOTIDE SEQUENCE</scope>
</reference>
<dbReference type="PANTHER" id="PTHR17224:SF3">
    <property type="entry name" value="CHLOROPLASTIC GROUP IIB INTRON SPLICING FACILITATOR CRS2-B, CHLOROPLASTIC"/>
    <property type="match status" value="1"/>
</dbReference>
<dbReference type="InterPro" id="IPR001328">
    <property type="entry name" value="Pept_tRNA_hydro"/>
</dbReference>
<proteinExistence type="predicted"/>
<sequence length="130" mass="14526">MHDSYRVDIYEADALGVDNKHICCYKTQLHMGLDLGCNRPLQCGPPSYPLPLPPSPSPSPPPFLPTTPQPRAASSARRRRRLDPRPREGRKAEYTPWLIAGLGNPGSKYHGTRHNVGFEMIDRISGRRGL</sequence>
<feature type="compositionally biased region" description="Basic and acidic residues" evidence="1">
    <location>
        <begin position="83"/>
        <end position="93"/>
    </location>
</feature>
<dbReference type="AlphaFoldDB" id="A0A6V7Q6J8"/>
<gene>
    <name evidence="2" type="ORF">CB5_LOCUS21677</name>
</gene>
<dbReference type="EMBL" id="LR862133">
    <property type="protein sequence ID" value="CAD1838466.1"/>
    <property type="molecule type" value="Genomic_DNA"/>
</dbReference>
<protein>
    <recommendedName>
        <fullName evidence="3">Chloroplastic group IIB intron splicing facilitator CRS2, chloroplastic</fullName>
    </recommendedName>
</protein>
<dbReference type="SUPFAM" id="SSF53178">
    <property type="entry name" value="Peptidyl-tRNA hydrolase-like"/>
    <property type="match status" value="1"/>
</dbReference>
<dbReference type="InterPro" id="IPR036416">
    <property type="entry name" value="Pept_tRNA_hydro_sf"/>
</dbReference>
<evidence type="ECO:0000313" key="2">
    <source>
        <dbReference type="EMBL" id="CAD1838466.1"/>
    </source>
</evidence>
<dbReference type="Gene3D" id="3.40.50.1470">
    <property type="entry name" value="Peptidyl-tRNA hydrolase"/>
    <property type="match status" value="1"/>
</dbReference>
<name>A0A6V7Q6J8_ANACO</name>
<dbReference type="Pfam" id="PF01195">
    <property type="entry name" value="Pept_tRNA_hydro"/>
    <property type="match status" value="1"/>
</dbReference>
<dbReference type="PROSITE" id="PS01195">
    <property type="entry name" value="PEPT_TRNA_HYDROL_1"/>
    <property type="match status" value="1"/>
</dbReference>
<dbReference type="PANTHER" id="PTHR17224">
    <property type="entry name" value="PEPTIDYL-TRNA HYDROLASE"/>
    <property type="match status" value="1"/>
</dbReference>
<feature type="region of interest" description="Disordered" evidence="1">
    <location>
        <begin position="44"/>
        <end position="93"/>
    </location>
</feature>
<evidence type="ECO:0000256" key="1">
    <source>
        <dbReference type="SAM" id="MobiDB-lite"/>
    </source>
</evidence>
<evidence type="ECO:0008006" key="3">
    <source>
        <dbReference type="Google" id="ProtNLM"/>
    </source>
</evidence>
<dbReference type="InterPro" id="IPR018171">
    <property type="entry name" value="Pept_tRNA_hydro_CS"/>
</dbReference>
<dbReference type="GO" id="GO:0004045">
    <property type="term" value="F:peptidyl-tRNA hydrolase activity"/>
    <property type="evidence" value="ECO:0007669"/>
    <property type="project" value="InterPro"/>
</dbReference>
<feature type="compositionally biased region" description="Pro residues" evidence="1">
    <location>
        <begin position="46"/>
        <end position="68"/>
    </location>
</feature>
<accession>A0A6V7Q6J8</accession>
<organism evidence="2">
    <name type="scientific">Ananas comosus var. bracteatus</name>
    <name type="common">red pineapple</name>
    <dbReference type="NCBI Taxonomy" id="296719"/>
    <lineage>
        <taxon>Eukaryota</taxon>
        <taxon>Viridiplantae</taxon>
        <taxon>Streptophyta</taxon>
        <taxon>Embryophyta</taxon>
        <taxon>Tracheophyta</taxon>
        <taxon>Spermatophyta</taxon>
        <taxon>Magnoliopsida</taxon>
        <taxon>Liliopsida</taxon>
        <taxon>Poales</taxon>
        <taxon>Bromeliaceae</taxon>
        <taxon>Bromelioideae</taxon>
        <taxon>Ananas</taxon>
    </lineage>
</organism>